<dbReference type="RefSeq" id="WP_268881731.1">
    <property type="nucleotide sequence ID" value="NZ_CP114029.1"/>
</dbReference>
<evidence type="ECO:0000256" key="2">
    <source>
        <dbReference type="ARBA" id="ARBA00022475"/>
    </source>
</evidence>
<accession>A0ABY7C233</accession>
<feature type="transmembrane region" description="Helical" evidence="6">
    <location>
        <begin position="192"/>
        <end position="211"/>
    </location>
</feature>
<evidence type="ECO:0000313" key="8">
    <source>
        <dbReference type="Proteomes" id="UP001164020"/>
    </source>
</evidence>
<evidence type="ECO:0000256" key="5">
    <source>
        <dbReference type="ARBA" id="ARBA00023136"/>
    </source>
</evidence>
<dbReference type="Pfam" id="PF01810">
    <property type="entry name" value="LysE"/>
    <property type="match status" value="1"/>
</dbReference>
<evidence type="ECO:0000313" key="7">
    <source>
        <dbReference type="EMBL" id="WAP69291.1"/>
    </source>
</evidence>
<proteinExistence type="predicted"/>
<evidence type="ECO:0000256" key="6">
    <source>
        <dbReference type="SAM" id="Phobius"/>
    </source>
</evidence>
<feature type="transmembrane region" description="Helical" evidence="6">
    <location>
        <begin position="151"/>
        <end position="172"/>
    </location>
</feature>
<keyword evidence="4 6" id="KW-1133">Transmembrane helix</keyword>
<evidence type="ECO:0000256" key="4">
    <source>
        <dbReference type="ARBA" id="ARBA00022989"/>
    </source>
</evidence>
<feature type="transmembrane region" description="Helical" evidence="6">
    <location>
        <begin position="6"/>
        <end position="30"/>
    </location>
</feature>
<name>A0ABY7C233_9HYPH</name>
<feature type="transmembrane region" description="Helical" evidence="6">
    <location>
        <begin position="42"/>
        <end position="67"/>
    </location>
</feature>
<gene>
    <name evidence="7" type="ORF">OH818_03045</name>
</gene>
<feature type="transmembrane region" description="Helical" evidence="6">
    <location>
        <begin position="123"/>
        <end position="145"/>
    </location>
</feature>
<dbReference type="InterPro" id="IPR001123">
    <property type="entry name" value="LeuE-type"/>
</dbReference>
<dbReference type="EMBL" id="CP114029">
    <property type="protein sequence ID" value="WAP69291.1"/>
    <property type="molecule type" value="Genomic_DNA"/>
</dbReference>
<keyword evidence="5 6" id="KW-0472">Membrane</keyword>
<sequence length="215" mass="22103">MPVEPATLLAFVLTSLVLLAIPGPTVVMVVGQALAHGRRVALASVLGVGLGDLVAASASIAGVGALLAASAEGFVVLKWAGAVYLVWMGVKLWRHPPQPAEAADIAATGTGGRGQAYRVFRDAFLVTVFNPKGLVFFAAFVPQFVAADRPYLPQAAVFVVTFVLLGIVNAALYARLAASARSLLKRPKALTVAGRFGGACLVGAGIASAFVRRPV</sequence>
<dbReference type="PANTHER" id="PTHR30086">
    <property type="entry name" value="ARGININE EXPORTER PROTEIN ARGO"/>
    <property type="match status" value="1"/>
</dbReference>
<comment type="subcellular location">
    <subcellularLocation>
        <location evidence="1">Cell membrane</location>
        <topology evidence="1">Multi-pass membrane protein</topology>
    </subcellularLocation>
</comment>
<reference evidence="7" key="1">
    <citation type="submission" date="2022-12" db="EMBL/GenBank/DDBJ databases">
        <title>Jiella pelagia sp. nov., isolated from phosphonate enriched culture of Northwest Pacific surface seawater.</title>
        <authorList>
            <person name="Shin D.Y."/>
            <person name="Hwang C.Y."/>
        </authorList>
    </citation>
    <scope>NUCLEOTIDE SEQUENCE</scope>
    <source>
        <strain evidence="7">HL-NP1</strain>
    </source>
</reference>
<evidence type="ECO:0000256" key="1">
    <source>
        <dbReference type="ARBA" id="ARBA00004651"/>
    </source>
</evidence>
<dbReference type="PANTHER" id="PTHR30086:SF20">
    <property type="entry name" value="ARGININE EXPORTER PROTEIN ARGO-RELATED"/>
    <property type="match status" value="1"/>
</dbReference>
<organism evidence="7 8">
    <name type="scientific">Jiella pelagia</name>
    <dbReference type="NCBI Taxonomy" id="2986949"/>
    <lineage>
        <taxon>Bacteria</taxon>
        <taxon>Pseudomonadati</taxon>
        <taxon>Pseudomonadota</taxon>
        <taxon>Alphaproteobacteria</taxon>
        <taxon>Hyphomicrobiales</taxon>
        <taxon>Aurantimonadaceae</taxon>
        <taxon>Jiella</taxon>
    </lineage>
</organism>
<keyword evidence="3 6" id="KW-0812">Transmembrane</keyword>
<evidence type="ECO:0000256" key="3">
    <source>
        <dbReference type="ARBA" id="ARBA00022692"/>
    </source>
</evidence>
<feature type="transmembrane region" description="Helical" evidence="6">
    <location>
        <begin position="73"/>
        <end position="90"/>
    </location>
</feature>
<dbReference type="PIRSF" id="PIRSF006324">
    <property type="entry name" value="LeuE"/>
    <property type="match status" value="1"/>
</dbReference>
<protein>
    <submittedName>
        <fullName evidence="7">LysE family translocator</fullName>
    </submittedName>
</protein>
<keyword evidence="2" id="KW-1003">Cell membrane</keyword>
<dbReference type="Proteomes" id="UP001164020">
    <property type="component" value="Chromosome"/>
</dbReference>
<keyword evidence="8" id="KW-1185">Reference proteome</keyword>